<dbReference type="EMBL" id="UXUI01011751">
    <property type="protein sequence ID" value="VDD96484.1"/>
    <property type="molecule type" value="Genomic_DNA"/>
</dbReference>
<gene>
    <name evidence="1" type="ORF">EVEC_LOCUS11235</name>
</gene>
<reference evidence="3" key="1">
    <citation type="submission" date="2017-02" db="UniProtKB">
        <authorList>
            <consortium name="WormBaseParasite"/>
        </authorList>
    </citation>
    <scope>IDENTIFICATION</scope>
</reference>
<dbReference type="Proteomes" id="UP000274131">
    <property type="component" value="Unassembled WGS sequence"/>
</dbReference>
<evidence type="ECO:0000313" key="1">
    <source>
        <dbReference type="EMBL" id="VDD96484.1"/>
    </source>
</evidence>
<dbReference type="Gene3D" id="2.60.40.3770">
    <property type="match status" value="1"/>
</dbReference>
<sequence>MRGRFLFLEECYNCLAGAELTYQCTKDFGSVLAHVKCQSVQFRINCEKSPAQRKVILAFKQSVIKESCLLECLSTVTQVELRGQLSFVEVPTPVHISNIINKAEESKVWTIVHVPFALF</sequence>
<organism evidence="3">
    <name type="scientific">Enterobius vermicularis</name>
    <name type="common">Human pinworm</name>
    <dbReference type="NCBI Taxonomy" id="51028"/>
    <lineage>
        <taxon>Eukaryota</taxon>
        <taxon>Metazoa</taxon>
        <taxon>Ecdysozoa</taxon>
        <taxon>Nematoda</taxon>
        <taxon>Chromadorea</taxon>
        <taxon>Rhabditida</taxon>
        <taxon>Spirurina</taxon>
        <taxon>Oxyuridomorpha</taxon>
        <taxon>Oxyuroidea</taxon>
        <taxon>Oxyuridae</taxon>
        <taxon>Enterobius</taxon>
    </lineage>
</organism>
<name>A0A0N4VM39_ENTVE</name>
<dbReference type="OrthoDB" id="5877595at2759"/>
<evidence type="ECO:0000313" key="2">
    <source>
        <dbReference type="Proteomes" id="UP000274131"/>
    </source>
</evidence>
<dbReference type="STRING" id="51028.A0A0N4VM39"/>
<accession>A0A0N4VM39</accession>
<keyword evidence="2" id="KW-1185">Reference proteome</keyword>
<dbReference type="AlphaFoldDB" id="A0A0N4VM39"/>
<protein>
    <submittedName>
        <fullName evidence="3">DUF1830 domain-containing protein</fullName>
    </submittedName>
</protein>
<dbReference type="WBParaSite" id="EVEC_0001199001-mRNA-1">
    <property type="protein sequence ID" value="EVEC_0001199001-mRNA-1"/>
    <property type="gene ID" value="EVEC_0001199001"/>
</dbReference>
<proteinExistence type="predicted"/>
<reference evidence="1 2" key="2">
    <citation type="submission" date="2018-10" db="EMBL/GenBank/DDBJ databases">
        <authorList>
            <consortium name="Pathogen Informatics"/>
        </authorList>
    </citation>
    <scope>NUCLEOTIDE SEQUENCE [LARGE SCALE GENOMIC DNA]</scope>
</reference>
<evidence type="ECO:0000313" key="3">
    <source>
        <dbReference type="WBParaSite" id="EVEC_0001199001-mRNA-1"/>
    </source>
</evidence>